<proteinExistence type="predicted"/>
<feature type="region of interest" description="Disordered" evidence="1">
    <location>
        <begin position="155"/>
        <end position="186"/>
    </location>
</feature>
<dbReference type="Proteomes" id="UP000025227">
    <property type="component" value="Unplaced"/>
</dbReference>
<evidence type="ECO:0000256" key="1">
    <source>
        <dbReference type="SAM" id="MobiDB-lite"/>
    </source>
</evidence>
<feature type="transmembrane region" description="Helical" evidence="2">
    <location>
        <begin position="60"/>
        <end position="77"/>
    </location>
</feature>
<organism evidence="3 4">
    <name type="scientific">Haemonchus contortus</name>
    <name type="common">Barber pole worm</name>
    <dbReference type="NCBI Taxonomy" id="6289"/>
    <lineage>
        <taxon>Eukaryota</taxon>
        <taxon>Metazoa</taxon>
        <taxon>Ecdysozoa</taxon>
        <taxon>Nematoda</taxon>
        <taxon>Chromadorea</taxon>
        <taxon>Rhabditida</taxon>
        <taxon>Rhabditina</taxon>
        <taxon>Rhabditomorpha</taxon>
        <taxon>Strongyloidea</taxon>
        <taxon>Trichostrongylidae</taxon>
        <taxon>Haemonchus</taxon>
    </lineage>
</organism>
<keyword evidence="2" id="KW-0812">Transmembrane</keyword>
<keyword evidence="2" id="KW-0472">Membrane</keyword>
<evidence type="ECO:0000256" key="2">
    <source>
        <dbReference type="SAM" id="Phobius"/>
    </source>
</evidence>
<feature type="transmembrane region" description="Helical" evidence="2">
    <location>
        <begin position="89"/>
        <end position="111"/>
    </location>
</feature>
<feature type="transmembrane region" description="Helical" evidence="2">
    <location>
        <begin position="12"/>
        <end position="31"/>
    </location>
</feature>
<accession>A0A7I4YNT0</accession>
<name>A0A7I4YNT0_HAECO</name>
<feature type="transmembrane region" description="Helical" evidence="2">
    <location>
        <begin position="123"/>
        <end position="147"/>
    </location>
</feature>
<dbReference type="WBParaSite" id="HCON_00121470-00002">
    <property type="protein sequence ID" value="HCON_00121470-00002"/>
    <property type="gene ID" value="HCON_00121470"/>
</dbReference>
<protein>
    <submittedName>
        <fullName evidence="4">Uncharacterized protein</fullName>
    </submittedName>
</protein>
<dbReference type="AlphaFoldDB" id="A0A7I4YNT0"/>
<keyword evidence="2" id="KW-1133">Transmembrane helix</keyword>
<keyword evidence="3" id="KW-1185">Reference proteome</keyword>
<evidence type="ECO:0000313" key="4">
    <source>
        <dbReference type="WBParaSite" id="HCON_00121470-00002"/>
    </source>
</evidence>
<reference evidence="4" key="1">
    <citation type="submission" date="2020-12" db="UniProtKB">
        <authorList>
            <consortium name="WormBaseParasite"/>
        </authorList>
    </citation>
    <scope>IDENTIFICATION</scope>
    <source>
        <strain evidence="4">MHco3</strain>
    </source>
</reference>
<evidence type="ECO:0000313" key="3">
    <source>
        <dbReference type="Proteomes" id="UP000025227"/>
    </source>
</evidence>
<sequence length="186" mass="19399">MGWTVPLVAIQSHLLAMLLTKYVEICFFIVISGRGNLSMFSGDQNSTTSEVLSSFEGLKAGLHVVAVLCVLAAVIIHNVEILTTLPPSVIIVVLVFTLIFNIVGTVLLFVYSPPPSQKGSTAILACAVLSSLAILFTIGTGGAFIAVPFNKGGEAGGRTTQGTTGGGTDPPPIRRGPSRNKTTMIN</sequence>